<dbReference type="EMBL" id="CP024091">
    <property type="protein sequence ID" value="ATP55655.1"/>
    <property type="molecule type" value="Genomic_DNA"/>
</dbReference>
<organism evidence="9 10">
    <name type="scientific">Pedobacter ginsengisoli</name>
    <dbReference type="NCBI Taxonomy" id="363852"/>
    <lineage>
        <taxon>Bacteria</taxon>
        <taxon>Pseudomonadati</taxon>
        <taxon>Bacteroidota</taxon>
        <taxon>Sphingobacteriia</taxon>
        <taxon>Sphingobacteriales</taxon>
        <taxon>Sphingobacteriaceae</taxon>
        <taxon>Pedobacter</taxon>
    </lineage>
</organism>
<evidence type="ECO:0000256" key="1">
    <source>
        <dbReference type="ARBA" id="ARBA00004162"/>
    </source>
</evidence>
<dbReference type="OrthoDB" id="952702at2"/>
<keyword evidence="3" id="KW-1003">Cell membrane</keyword>
<proteinExistence type="inferred from homology"/>
<keyword evidence="7" id="KW-0813">Transport</keyword>
<dbReference type="GO" id="GO:0005886">
    <property type="term" value="C:plasma membrane"/>
    <property type="evidence" value="ECO:0007669"/>
    <property type="project" value="UniProtKB-SubCell"/>
</dbReference>
<dbReference type="InterPro" id="IPR003400">
    <property type="entry name" value="ExbD"/>
</dbReference>
<gene>
    <name evidence="9" type="ORF">CPT03_03825</name>
</gene>
<keyword evidence="5 8" id="KW-1133">Transmembrane helix</keyword>
<keyword evidence="7" id="KW-0653">Protein transport</keyword>
<name>A0A2D1U230_9SPHI</name>
<evidence type="ECO:0000256" key="7">
    <source>
        <dbReference type="RuleBase" id="RU003879"/>
    </source>
</evidence>
<evidence type="ECO:0000256" key="5">
    <source>
        <dbReference type="ARBA" id="ARBA00022989"/>
    </source>
</evidence>
<reference evidence="9 10" key="1">
    <citation type="submission" date="2017-10" db="EMBL/GenBank/DDBJ databases">
        <title>Whole genome of Pedobacter ginsengisoli T01R-27 isolated from tomato rhizosphere.</title>
        <authorList>
            <person name="Weon H.-Y."/>
            <person name="Lee S.A."/>
            <person name="Sang M.K."/>
            <person name="Song J."/>
        </authorList>
    </citation>
    <scope>NUCLEOTIDE SEQUENCE [LARGE SCALE GENOMIC DNA]</scope>
    <source>
        <strain evidence="9 10">T01R-27</strain>
    </source>
</reference>
<evidence type="ECO:0000256" key="4">
    <source>
        <dbReference type="ARBA" id="ARBA00022692"/>
    </source>
</evidence>
<protein>
    <submittedName>
        <fullName evidence="9">Biopolymer transporter ExbD</fullName>
    </submittedName>
</protein>
<dbReference type="AlphaFoldDB" id="A0A2D1U230"/>
<dbReference type="RefSeq" id="WP_099437601.1">
    <property type="nucleotide sequence ID" value="NZ_CP024091.1"/>
</dbReference>
<dbReference type="Proteomes" id="UP000223749">
    <property type="component" value="Chromosome"/>
</dbReference>
<comment type="subcellular location">
    <subcellularLocation>
        <location evidence="1">Cell membrane</location>
        <topology evidence="1">Single-pass membrane protein</topology>
    </subcellularLocation>
    <subcellularLocation>
        <location evidence="7">Cell membrane</location>
        <topology evidence="7">Single-pass type II membrane protein</topology>
    </subcellularLocation>
</comment>
<evidence type="ECO:0000256" key="8">
    <source>
        <dbReference type="SAM" id="Phobius"/>
    </source>
</evidence>
<evidence type="ECO:0000256" key="6">
    <source>
        <dbReference type="ARBA" id="ARBA00023136"/>
    </source>
</evidence>
<dbReference type="GO" id="GO:0015031">
    <property type="term" value="P:protein transport"/>
    <property type="evidence" value="ECO:0007669"/>
    <property type="project" value="UniProtKB-KW"/>
</dbReference>
<sequence>MATLSIPQNGKALKGKNRTQRTLPSVDLTAMVDLAFLLITFFMLTTSLSKFGAMDVAKPITEIPDQPYPASRTVTVLLGKDNGIVWYKGEREKATPQRASFKQISTVLAQNKKEIARLYNNDPSKFMIVIIKPTESSTYKNFVDLLDEMSISDVKSYLIDDKSLLIQEQEYLQKLGAI</sequence>
<evidence type="ECO:0000313" key="9">
    <source>
        <dbReference type="EMBL" id="ATP55655.1"/>
    </source>
</evidence>
<accession>A0A2D1U230</accession>
<dbReference type="PANTHER" id="PTHR30558">
    <property type="entry name" value="EXBD MEMBRANE COMPONENT OF PMF-DRIVEN MACROMOLECULE IMPORT SYSTEM"/>
    <property type="match status" value="1"/>
</dbReference>
<keyword evidence="6 8" id="KW-0472">Membrane</keyword>
<keyword evidence="10" id="KW-1185">Reference proteome</keyword>
<evidence type="ECO:0000313" key="10">
    <source>
        <dbReference type="Proteomes" id="UP000223749"/>
    </source>
</evidence>
<feature type="transmembrane region" description="Helical" evidence="8">
    <location>
        <begin position="28"/>
        <end position="48"/>
    </location>
</feature>
<keyword evidence="4 7" id="KW-0812">Transmembrane</keyword>
<dbReference type="PANTHER" id="PTHR30558:SF3">
    <property type="entry name" value="BIOPOLYMER TRANSPORT PROTEIN EXBD-RELATED"/>
    <property type="match status" value="1"/>
</dbReference>
<dbReference type="GO" id="GO:0022857">
    <property type="term" value="F:transmembrane transporter activity"/>
    <property type="evidence" value="ECO:0007669"/>
    <property type="project" value="InterPro"/>
</dbReference>
<dbReference type="Pfam" id="PF02472">
    <property type="entry name" value="ExbD"/>
    <property type="match status" value="1"/>
</dbReference>
<evidence type="ECO:0000256" key="2">
    <source>
        <dbReference type="ARBA" id="ARBA00005811"/>
    </source>
</evidence>
<comment type="similarity">
    <text evidence="2 7">Belongs to the ExbD/TolR family.</text>
</comment>
<evidence type="ECO:0000256" key="3">
    <source>
        <dbReference type="ARBA" id="ARBA00022475"/>
    </source>
</evidence>
<dbReference type="KEGG" id="pgs:CPT03_03825"/>